<dbReference type="NCBIfam" id="NF001097">
    <property type="entry name" value="PRK00129.1"/>
    <property type="match status" value="1"/>
</dbReference>
<comment type="caution">
    <text evidence="11">The sequence shown here is derived from an EMBL/GenBank/DDBJ whole genome shotgun (WGS) entry which is preliminary data.</text>
</comment>
<evidence type="ECO:0000256" key="9">
    <source>
        <dbReference type="ARBA" id="ARBA00023134"/>
    </source>
</evidence>
<keyword evidence="9" id="KW-0342">GTP-binding</keyword>
<comment type="similarity">
    <text evidence="3">Belongs to the UPRTase family.</text>
</comment>
<evidence type="ECO:0000256" key="7">
    <source>
        <dbReference type="ARBA" id="ARBA00022679"/>
    </source>
</evidence>
<gene>
    <name evidence="11" type="ORF">SEMRO_865_G212770.1</name>
</gene>
<keyword evidence="6 11" id="KW-0328">Glycosyltransferase</keyword>
<evidence type="ECO:0000313" key="12">
    <source>
        <dbReference type="Proteomes" id="UP001153069"/>
    </source>
</evidence>
<evidence type="ECO:0000313" key="11">
    <source>
        <dbReference type="EMBL" id="CAB9517554.1"/>
    </source>
</evidence>
<evidence type="ECO:0000256" key="6">
    <source>
        <dbReference type="ARBA" id="ARBA00022676"/>
    </source>
</evidence>
<dbReference type="GO" id="GO:0005525">
    <property type="term" value="F:GTP binding"/>
    <property type="evidence" value="ECO:0007669"/>
    <property type="project" value="UniProtKB-KW"/>
</dbReference>
<organism evidence="11 12">
    <name type="scientific">Seminavis robusta</name>
    <dbReference type="NCBI Taxonomy" id="568900"/>
    <lineage>
        <taxon>Eukaryota</taxon>
        <taxon>Sar</taxon>
        <taxon>Stramenopiles</taxon>
        <taxon>Ochrophyta</taxon>
        <taxon>Bacillariophyta</taxon>
        <taxon>Bacillariophyceae</taxon>
        <taxon>Bacillariophycidae</taxon>
        <taxon>Naviculales</taxon>
        <taxon>Naviculaceae</taxon>
        <taxon>Seminavis</taxon>
    </lineage>
</organism>
<evidence type="ECO:0000256" key="5">
    <source>
        <dbReference type="ARBA" id="ARBA00022533"/>
    </source>
</evidence>
<evidence type="ECO:0000256" key="8">
    <source>
        <dbReference type="ARBA" id="ARBA00022741"/>
    </source>
</evidence>
<dbReference type="Gene3D" id="3.40.50.2020">
    <property type="match status" value="1"/>
</dbReference>
<comment type="pathway">
    <text evidence="2">Pyrimidine metabolism; UMP biosynthesis via salvage pathway; UMP from uracil: step 1/1.</text>
</comment>
<evidence type="ECO:0000256" key="3">
    <source>
        <dbReference type="ARBA" id="ARBA00009516"/>
    </source>
</evidence>
<dbReference type="Pfam" id="PF14681">
    <property type="entry name" value="UPRTase"/>
    <property type="match status" value="1"/>
</dbReference>
<reference evidence="11" key="1">
    <citation type="submission" date="2020-06" db="EMBL/GenBank/DDBJ databases">
        <authorList>
            <consortium name="Plant Systems Biology data submission"/>
        </authorList>
    </citation>
    <scope>NUCLEOTIDE SEQUENCE</scope>
    <source>
        <strain evidence="11">D6</strain>
    </source>
</reference>
<dbReference type="OrthoDB" id="10257085at2759"/>
<evidence type="ECO:0000256" key="2">
    <source>
        <dbReference type="ARBA" id="ARBA00005180"/>
    </source>
</evidence>
<dbReference type="PANTHER" id="PTHR32315:SF4">
    <property type="entry name" value="URACIL PHOSPHORIBOSYLTRANSFERASE, CHLOROPLASTIC"/>
    <property type="match status" value="1"/>
</dbReference>
<dbReference type="EC" id="2.4.2.9" evidence="4"/>
<dbReference type="SUPFAM" id="SSF53271">
    <property type="entry name" value="PRTase-like"/>
    <property type="match status" value="1"/>
</dbReference>
<feature type="domain" description="Phosphoribosyltransferase" evidence="10">
    <location>
        <begin position="30"/>
        <end position="233"/>
    </location>
</feature>
<dbReference type="GO" id="GO:0004845">
    <property type="term" value="F:uracil phosphoribosyltransferase activity"/>
    <property type="evidence" value="ECO:0007669"/>
    <property type="project" value="UniProtKB-EC"/>
</dbReference>
<dbReference type="InterPro" id="IPR029057">
    <property type="entry name" value="PRTase-like"/>
</dbReference>
<keyword evidence="8" id="KW-0547">Nucleotide-binding</keyword>
<keyword evidence="7" id="KW-0808">Transferase</keyword>
<name>A0A9N8EC36_9STRA</name>
<dbReference type="Proteomes" id="UP001153069">
    <property type="component" value="Unassembled WGS sequence"/>
</dbReference>
<dbReference type="AlphaFoldDB" id="A0A9N8EC36"/>
<keyword evidence="12" id="KW-1185">Reference proteome</keyword>
<dbReference type="EMBL" id="CAICTM010000864">
    <property type="protein sequence ID" value="CAB9517554.1"/>
    <property type="molecule type" value="Genomic_DNA"/>
</dbReference>
<dbReference type="InterPro" id="IPR000836">
    <property type="entry name" value="PRTase_dom"/>
</dbReference>
<comment type="cofactor">
    <cofactor evidence="1">
        <name>Mg(2+)</name>
        <dbReference type="ChEBI" id="CHEBI:18420"/>
    </cofactor>
</comment>
<sequence>MSEETKEGAKKETTSGFKDVSEFGDQVHESSHPVLLHKITILRSSSTVPSAFRAVLREVTYHLAYEATSSLTTRPVAITVPMGHEHVEASGQKLVERVSLIPILRSGLGMVDPLLELLPNAAVHHIGMYHISGQQPVQYFNRLPKQHECDIAYVLDPVVATAATIMSVIAILKKWGVNRIHVLTVIAAKGGLKTILDAHPDVHITVGTIDDKLSDKGKVLPGLGDSGDRQFHTPLIDDEEALLHPSKRKRSVDL</sequence>
<accession>A0A9N8EC36</accession>
<evidence type="ECO:0000259" key="10">
    <source>
        <dbReference type="Pfam" id="PF14681"/>
    </source>
</evidence>
<dbReference type="InterPro" id="IPR050054">
    <property type="entry name" value="UPRTase/APRTase"/>
</dbReference>
<keyword evidence="5" id="KW-0021">Allosteric enzyme</keyword>
<dbReference type="CDD" id="cd06223">
    <property type="entry name" value="PRTases_typeI"/>
    <property type="match status" value="1"/>
</dbReference>
<protein>
    <recommendedName>
        <fullName evidence="4">uracil phosphoribosyltransferase</fullName>
        <ecNumber evidence="4">2.4.2.9</ecNumber>
    </recommendedName>
</protein>
<dbReference type="PANTHER" id="PTHR32315">
    <property type="entry name" value="ADENINE PHOSPHORIBOSYLTRANSFERASE"/>
    <property type="match status" value="1"/>
</dbReference>
<proteinExistence type="inferred from homology"/>
<evidence type="ECO:0000256" key="4">
    <source>
        <dbReference type="ARBA" id="ARBA00011894"/>
    </source>
</evidence>
<evidence type="ECO:0000256" key="1">
    <source>
        <dbReference type="ARBA" id="ARBA00001946"/>
    </source>
</evidence>